<dbReference type="Proteomes" id="UP001207468">
    <property type="component" value="Unassembled WGS sequence"/>
</dbReference>
<sequence length="432" mass="48345">MLNIKLQSHVQSLVHPRVRSGERPVSAVEAQSPFGTPCLDDYEFLRTLGAGANATVYLVRENRTSHLFALKAVDKYSADGRKIACSTVINEQTALTKLNGSDCILPLHTCFHDTENYYLVTEYLPGGDLERLQRSKVLDVEAVRFYMAELLLAIEHVHAHDIIHRDIKPENIFIDTDGHIVLGDFGIAWLFDESSPDERVTRGQVGTPAFSSPEVLSGDEYGFGADLWAFGVILYEMLTGTDAFETNTVPADDPTWLRHFSEHVKCDEPVMVESPLMTDDAMDLVRRLLVKSADSRLSDITAIKNHPFFSMLDWTSVASRSLTPPWIPRLISTRQVGVHFQQPVVYAGEQYAPSDDPLPSFAFRVEPSSLSFACARRQLAFALLDGCAPLVSWVDGPSREAEVGPRDVERQKSLKSLSRWVKRALNRPRHHA</sequence>
<gene>
    <name evidence="1" type="ORF">F5148DRAFT_251005</name>
</gene>
<reference evidence="1" key="1">
    <citation type="submission" date="2021-03" db="EMBL/GenBank/DDBJ databases">
        <title>Evolutionary priming and transition to the ectomycorrhizal habit in an iconic lineage of mushroom-forming fungi: is preadaptation a requirement?</title>
        <authorList>
            <consortium name="DOE Joint Genome Institute"/>
            <person name="Looney B.P."/>
            <person name="Miyauchi S."/>
            <person name="Morin E."/>
            <person name="Drula E."/>
            <person name="Courty P.E."/>
            <person name="Chicoki N."/>
            <person name="Fauchery L."/>
            <person name="Kohler A."/>
            <person name="Kuo A."/>
            <person name="LaButti K."/>
            <person name="Pangilinan J."/>
            <person name="Lipzen A."/>
            <person name="Riley R."/>
            <person name="Andreopoulos W."/>
            <person name="He G."/>
            <person name="Johnson J."/>
            <person name="Barry K.W."/>
            <person name="Grigoriev I.V."/>
            <person name="Nagy L."/>
            <person name="Hibbett D."/>
            <person name="Henrissat B."/>
            <person name="Matheny P.B."/>
            <person name="Labbe J."/>
            <person name="Martin A.F."/>
        </authorList>
    </citation>
    <scope>NUCLEOTIDE SEQUENCE</scope>
    <source>
        <strain evidence="1">BPL698</strain>
    </source>
</reference>
<evidence type="ECO:0000313" key="2">
    <source>
        <dbReference type="Proteomes" id="UP001207468"/>
    </source>
</evidence>
<accession>A0ACC0U4A6</accession>
<protein>
    <submittedName>
        <fullName evidence="1">Kinase-like domain-containing protein</fullName>
    </submittedName>
</protein>
<name>A0ACC0U4A6_9AGAM</name>
<comment type="caution">
    <text evidence="1">The sequence shown here is derived from an EMBL/GenBank/DDBJ whole genome shotgun (WGS) entry which is preliminary data.</text>
</comment>
<organism evidence="1 2">
    <name type="scientific">Russula earlei</name>
    <dbReference type="NCBI Taxonomy" id="71964"/>
    <lineage>
        <taxon>Eukaryota</taxon>
        <taxon>Fungi</taxon>
        <taxon>Dikarya</taxon>
        <taxon>Basidiomycota</taxon>
        <taxon>Agaricomycotina</taxon>
        <taxon>Agaricomycetes</taxon>
        <taxon>Russulales</taxon>
        <taxon>Russulaceae</taxon>
        <taxon>Russula</taxon>
    </lineage>
</organism>
<proteinExistence type="predicted"/>
<evidence type="ECO:0000313" key="1">
    <source>
        <dbReference type="EMBL" id="KAI9461062.1"/>
    </source>
</evidence>
<dbReference type="EMBL" id="JAGFNK010000182">
    <property type="protein sequence ID" value="KAI9461062.1"/>
    <property type="molecule type" value="Genomic_DNA"/>
</dbReference>
<keyword evidence="2" id="KW-1185">Reference proteome</keyword>